<comment type="function">
    <text evidence="1">Forms oxaloacetate, a four-carbon dicarboxylic acid source for the tricarboxylic acid cycle.</text>
</comment>
<evidence type="ECO:0000313" key="3">
    <source>
        <dbReference type="EMBL" id="GFZ81692.1"/>
    </source>
</evidence>
<name>A0A916QL45_9GAMM</name>
<dbReference type="AlphaFoldDB" id="A0A916QL45"/>
<dbReference type="EMBL" id="BMIY01000012">
    <property type="protein sequence ID" value="GFZ81692.1"/>
    <property type="molecule type" value="Genomic_DNA"/>
</dbReference>
<dbReference type="PANTHER" id="PTHR30523">
    <property type="entry name" value="PHOSPHOENOLPYRUVATE CARBOXYLASE"/>
    <property type="match status" value="1"/>
</dbReference>
<comment type="caution">
    <text evidence="3">The sequence shown here is derived from an EMBL/GenBank/DDBJ whole genome shotgun (WGS) entry which is preliminary data.</text>
</comment>
<dbReference type="OrthoDB" id="9768133at2"/>
<dbReference type="SUPFAM" id="SSF51621">
    <property type="entry name" value="Phosphoenolpyruvate/pyruvate domain"/>
    <property type="match status" value="1"/>
</dbReference>
<dbReference type="GO" id="GO:0006099">
    <property type="term" value="P:tricarboxylic acid cycle"/>
    <property type="evidence" value="ECO:0007669"/>
    <property type="project" value="InterPro"/>
</dbReference>
<dbReference type="GO" id="GO:0005829">
    <property type="term" value="C:cytosol"/>
    <property type="evidence" value="ECO:0007669"/>
    <property type="project" value="TreeGrafter"/>
</dbReference>
<dbReference type="RefSeq" id="WP_068810246.1">
    <property type="nucleotide sequence ID" value="NZ_BMIY01000012.1"/>
</dbReference>
<gene>
    <name evidence="3" type="primary">ppc</name>
    <name evidence="3" type="ORF">GCM10011403_26350</name>
</gene>
<dbReference type="InterPro" id="IPR021135">
    <property type="entry name" value="PEP_COase"/>
</dbReference>
<evidence type="ECO:0000256" key="1">
    <source>
        <dbReference type="ARBA" id="ARBA00003670"/>
    </source>
</evidence>
<dbReference type="PRINTS" id="PR00150">
    <property type="entry name" value="PEPCARBXLASE"/>
</dbReference>
<dbReference type="GO" id="GO:0015977">
    <property type="term" value="P:carbon fixation"/>
    <property type="evidence" value="ECO:0007669"/>
    <property type="project" value="InterPro"/>
</dbReference>
<dbReference type="GO" id="GO:0008964">
    <property type="term" value="F:phosphoenolpyruvate carboxylase activity"/>
    <property type="evidence" value="ECO:0007669"/>
    <property type="project" value="InterPro"/>
</dbReference>
<reference evidence="3" key="2">
    <citation type="submission" date="2020-09" db="EMBL/GenBank/DDBJ databases">
        <authorList>
            <person name="Sun Q."/>
            <person name="Zhou Y."/>
        </authorList>
    </citation>
    <scope>NUCLEOTIDE SEQUENCE</scope>
    <source>
        <strain evidence="3">CGMCC 1.15425</strain>
    </source>
</reference>
<protein>
    <recommendedName>
        <fullName evidence="2">Phosphoenolpyruvate carboxylase</fullName>
    </recommendedName>
</protein>
<evidence type="ECO:0000313" key="4">
    <source>
        <dbReference type="Proteomes" id="UP000627715"/>
    </source>
</evidence>
<accession>A0A916QL45</accession>
<organism evidence="3 4">
    <name type="scientific">Pseudohongiella nitratireducens</name>
    <dbReference type="NCBI Taxonomy" id="1768907"/>
    <lineage>
        <taxon>Bacteria</taxon>
        <taxon>Pseudomonadati</taxon>
        <taxon>Pseudomonadota</taxon>
        <taxon>Gammaproteobacteria</taxon>
        <taxon>Pseudomonadales</taxon>
        <taxon>Pseudohongiellaceae</taxon>
        <taxon>Pseudohongiella</taxon>
    </lineage>
</organism>
<reference evidence="3" key="1">
    <citation type="journal article" date="2014" name="Int. J. Syst. Evol. Microbiol.">
        <title>Complete genome sequence of Corynebacterium casei LMG S-19264T (=DSM 44701T), isolated from a smear-ripened cheese.</title>
        <authorList>
            <consortium name="US DOE Joint Genome Institute (JGI-PGF)"/>
            <person name="Walter F."/>
            <person name="Albersmeier A."/>
            <person name="Kalinowski J."/>
            <person name="Ruckert C."/>
        </authorList>
    </citation>
    <scope>NUCLEOTIDE SEQUENCE</scope>
    <source>
        <strain evidence="3">CGMCC 1.15425</strain>
    </source>
</reference>
<sequence>MSEKTARLFEELVDLNYQLYSSLFLKLPLDAVEQTGTLLPLLVEDCEEGLQEGKDPTTIIDEFFEQHRPEFSEKEQAQFLFKIVQYVERQVVLIDALEDSSYSRIHQLDSKNALVKLAERAAEDGSTEQLANLLRNFGVRVVLTAHPTQFYPGQVLAIISDLTEAIAGSRIGEIRDLLQQLGNTPFFQKSKPSPYDEAVLLTWYLGHIFYPAIGELIDPLAEKFPEQVSSNSQLVSIGFWPGGDRDGNPFVTTETTLKVAARLKDAIMRCYHQDLRELKRRLSFRDIYEELDKLEKRIKAERFTHPETEESEGENVTVADIFSCLDLVEQKLQDQYQSMYLEKLQSFRRKVNLFGLHFASIDIRQDSRIIASTIDAIATAYPDSLPADFKDLEEAELVEALFSCKGQVDPARFDDPVIRDTIESVGVIRQIQASNGERGAHRYIISNCRGPVDIARVVALFRLGGWGDDPLDVDIVPLFETVNDLQGAGESMTRLYSNPEYKQHLSHRRGQQTVMLGFSDGTKDGGYLMANWAIYTAKEDVTRVSRENQVEVIFFDGRGGPPARGGGDAYLFYAAHGKAIESNQIQMTVQGQTISSYYGIKAAAGHNMGQLLTAGLENNLQERPDRELDDLQRNLIRDLAERSYEKYEAFKQHPLFLPYLEEMSTLNYYAMSNIGSRPSKRGGDGKLRFEDLRAIPFVGSWSQLKQNVPGFYGLGTALKSLEELGRLDACLELYQNSRFFRALIANSMQSMSKTNFALTRYMEKDPRFGEFWQDIYQEYQLSKEMVLKVAGQQELLQDNPRSRLSIRLRENVVLPLLTIQQYALMRIRESREDNDAERLDVYEKMVVRTLFGNINASRNSA</sequence>
<dbReference type="InterPro" id="IPR015813">
    <property type="entry name" value="Pyrv/PenolPyrv_kinase-like_dom"/>
</dbReference>
<dbReference type="Proteomes" id="UP000627715">
    <property type="component" value="Unassembled WGS sequence"/>
</dbReference>
<dbReference type="Pfam" id="PF00311">
    <property type="entry name" value="PEPcase"/>
    <property type="match status" value="2"/>
</dbReference>
<evidence type="ECO:0000256" key="2">
    <source>
        <dbReference type="ARBA" id="ARBA00022419"/>
    </source>
</evidence>
<proteinExistence type="predicted"/>
<dbReference type="PANTHER" id="PTHR30523:SF6">
    <property type="entry name" value="PHOSPHOENOLPYRUVATE CARBOXYLASE"/>
    <property type="match status" value="1"/>
</dbReference>
<keyword evidence="4" id="KW-1185">Reference proteome</keyword>